<dbReference type="AlphaFoldDB" id="A0A6A6UEP4"/>
<proteinExistence type="predicted"/>
<feature type="region of interest" description="Disordered" evidence="1">
    <location>
        <begin position="194"/>
        <end position="214"/>
    </location>
</feature>
<dbReference type="OrthoDB" id="5061070at2759"/>
<dbReference type="InterPro" id="IPR020850">
    <property type="entry name" value="GED_dom"/>
</dbReference>
<protein>
    <recommendedName>
        <fullName evidence="2">GED domain-containing protein</fullName>
    </recommendedName>
</protein>
<dbReference type="EMBL" id="MU004234">
    <property type="protein sequence ID" value="KAF2669957.1"/>
    <property type="molecule type" value="Genomic_DNA"/>
</dbReference>
<evidence type="ECO:0000313" key="3">
    <source>
        <dbReference type="EMBL" id="KAF2669957.1"/>
    </source>
</evidence>
<dbReference type="PROSITE" id="PS51388">
    <property type="entry name" value="GED"/>
    <property type="match status" value="1"/>
</dbReference>
<name>A0A6A6UEP4_9PEZI</name>
<gene>
    <name evidence="3" type="ORF">BT63DRAFT_226521</name>
</gene>
<evidence type="ECO:0000256" key="1">
    <source>
        <dbReference type="SAM" id="MobiDB-lite"/>
    </source>
</evidence>
<feature type="domain" description="GED" evidence="2">
    <location>
        <begin position="101"/>
        <end position="199"/>
    </location>
</feature>
<sequence>MDAITRNFVHDLVKVQVDKAIGAFARENFTPVIANKQLLDQLTVKELTTIEKARYEQRARQLYQAEHPDWDTEFGLDDKQRKEIESEKFRVKIGADPYDREIEVMAKVKAYYSIAATRFVENVILMVEADLLGGLPALKDRIEEELGVKDPDNIANKSHWELMLAQDPTKVQERQKLVAQHKFLTNAMKELEALEEEHDRSGSVMPDMRRDVSV</sequence>
<keyword evidence="4" id="KW-1185">Reference proteome</keyword>
<evidence type="ECO:0000259" key="2">
    <source>
        <dbReference type="PROSITE" id="PS51388"/>
    </source>
</evidence>
<evidence type="ECO:0000313" key="4">
    <source>
        <dbReference type="Proteomes" id="UP000799302"/>
    </source>
</evidence>
<organism evidence="3 4">
    <name type="scientific">Microthyrium microscopicum</name>
    <dbReference type="NCBI Taxonomy" id="703497"/>
    <lineage>
        <taxon>Eukaryota</taxon>
        <taxon>Fungi</taxon>
        <taxon>Dikarya</taxon>
        <taxon>Ascomycota</taxon>
        <taxon>Pezizomycotina</taxon>
        <taxon>Dothideomycetes</taxon>
        <taxon>Dothideomycetes incertae sedis</taxon>
        <taxon>Microthyriales</taxon>
        <taxon>Microthyriaceae</taxon>
        <taxon>Microthyrium</taxon>
    </lineage>
</organism>
<reference evidence="3" key="1">
    <citation type="journal article" date="2020" name="Stud. Mycol.">
        <title>101 Dothideomycetes genomes: a test case for predicting lifestyles and emergence of pathogens.</title>
        <authorList>
            <person name="Haridas S."/>
            <person name="Albert R."/>
            <person name="Binder M."/>
            <person name="Bloem J."/>
            <person name="Labutti K."/>
            <person name="Salamov A."/>
            <person name="Andreopoulos B."/>
            <person name="Baker S."/>
            <person name="Barry K."/>
            <person name="Bills G."/>
            <person name="Bluhm B."/>
            <person name="Cannon C."/>
            <person name="Castanera R."/>
            <person name="Culley D."/>
            <person name="Daum C."/>
            <person name="Ezra D."/>
            <person name="Gonzalez J."/>
            <person name="Henrissat B."/>
            <person name="Kuo A."/>
            <person name="Liang C."/>
            <person name="Lipzen A."/>
            <person name="Lutzoni F."/>
            <person name="Magnuson J."/>
            <person name="Mondo S."/>
            <person name="Nolan M."/>
            <person name="Ohm R."/>
            <person name="Pangilinan J."/>
            <person name="Park H.-J."/>
            <person name="Ramirez L."/>
            <person name="Alfaro M."/>
            <person name="Sun H."/>
            <person name="Tritt A."/>
            <person name="Yoshinaga Y."/>
            <person name="Zwiers L.-H."/>
            <person name="Turgeon B."/>
            <person name="Goodwin S."/>
            <person name="Spatafora J."/>
            <person name="Crous P."/>
            <person name="Grigoriev I."/>
        </authorList>
    </citation>
    <scope>NUCLEOTIDE SEQUENCE</scope>
    <source>
        <strain evidence="3">CBS 115976</strain>
    </source>
</reference>
<dbReference type="Proteomes" id="UP000799302">
    <property type="component" value="Unassembled WGS sequence"/>
</dbReference>
<accession>A0A6A6UEP4</accession>